<dbReference type="PANTHER" id="PTHR45639">
    <property type="entry name" value="HSC70CB, ISOFORM G-RELATED"/>
    <property type="match status" value="1"/>
</dbReference>
<evidence type="ECO:0000256" key="2">
    <source>
        <dbReference type="ARBA" id="ARBA00007381"/>
    </source>
</evidence>
<gene>
    <name evidence="8" type="ORF">CEP54_000431</name>
</gene>
<proteinExistence type="inferred from homology"/>
<dbReference type="Gene3D" id="1.20.1270.10">
    <property type="match status" value="1"/>
</dbReference>
<evidence type="ECO:0000256" key="6">
    <source>
        <dbReference type="ARBA" id="ARBA00023016"/>
    </source>
</evidence>
<dbReference type="PRINTS" id="PR00301">
    <property type="entry name" value="HEATSHOCK70"/>
</dbReference>
<dbReference type="InterPro" id="IPR029048">
    <property type="entry name" value="HSP70_C_sf"/>
</dbReference>
<dbReference type="SUPFAM" id="SSF53067">
    <property type="entry name" value="Actin-like ATPase domain"/>
    <property type="match status" value="2"/>
</dbReference>
<comment type="subcellular location">
    <subcellularLocation>
        <location evidence="1">Cytoplasm</location>
    </subcellularLocation>
</comment>
<keyword evidence="5" id="KW-0067">ATP-binding</keyword>
<comment type="similarity">
    <text evidence="2">Belongs to the heat shock protein 70 family.</text>
</comment>
<dbReference type="FunFam" id="2.60.34.10:FF:000011">
    <property type="entry name" value="Heat shock protein hsp88"/>
    <property type="match status" value="1"/>
</dbReference>
<dbReference type="GO" id="GO:0140662">
    <property type="term" value="F:ATP-dependent protein folding chaperone"/>
    <property type="evidence" value="ECO:0007669"/>
    <property type="project" value="InterPro"/>
</dbReference>
<comment type="caution">
    <text evidence="8">The sequence shown here is derived from an EMBL/GenBank/DDBJ whole genome shotgun (WGS) entry which is preliminary data.</text>
</comment>
<keyword evidence="9" id="KW-1185">Reference proteome</keyword>
<protein>
    <submittedName>
        <fullName evidence="8">Heat shock protein hsp88</fullName>
    </submittedName>
</protein>
<evidence type="ECO:0000256" key="1">
    <source>
        <dbReference type="ARBA" id="ARBA00004496"/>
    </source>
</evidence>
<dbReference type="FunFam" id="3.30.30.30:FF:000002">
    <property type="entry name" value="Heat shock 70 kDa protein 4"/>
    <property type="match status" value="1"/>
</dbReference>
<dbReference type="GO" id="GO:0005524">
    <property type="term" value="F:ATP binding"/>
    <property type="evidence" value="ECO:0007669"/>
    <property type="project" value="UniProtKB-KW"/>
</dbReference>
<evidence type="ECO:0000313" key="8">
    <source>
        <dbReference type="EMBL" id="RSL73300.1"/>
    </source>
</evidence>
<organism evidence="8 9">
    <name type="scientific">Fusarium duplospermum</name>
    <dbReference type="NCBI Taxonomy" id="1325734"/>
    <lineage>
        <taxon>Eukaryota</taxon>
        <taxon>Fungi</taxon>
        <taxon>Dikarya</taxon>
        <taxon>Ascomycota</taxon>
        <taxon>Pezizomycotina</taxon>
        <taxon>Sordariomycetes</taxon>
        <taxon>Hypocreomycetidae</taxon>
        <taxon>Hypocreales</taxon>
        <taxon>Nectriaceae</taxon>
        <taxon>Fusarium</taxon>
        <taxon>Fusarium solani species complex</taxon>
    </lineage>
</organism>
<feature type="compositionally biased region" description="Basic and acidic residues" evidence="7">
    <location>
        <begin position="660"/>
        <end position="697"/>
    </location>
</feature>
<dbReference type="GO" id="GO:0005634">
    <property type="term" value="C:nucleus"/>
    <property type="evidence" value="ECO:0007669"/>
    <property type="project" value="TreeGrafter"/>
</dbReference>
<keyword evidence="4" id="KW-0547">Nucleotide-binding</keyword>
<reference evidence="8 9" key="1">
    <citation type="submission" date="2017-06" db="EMBL/GenBank/DDBJ databases">
        <title>Comparative genomic analysis of Ambrosia Fusariam Clade fungi.</title>
        <authorList>
            <person name="Stajich J.E."/>
            <person name="Carrillo J."/>
            <person name="Kijimoto T."/>
            <person name="Eskalen A."/>
            <person name="O'Donnell K."/>
            <person name="Kasson M."/>
        </authorList>
    </citation>
    <scope>NUCLEOTIDE SEQUENCE [LARGE SCALE GENOMIC DNA]</scope>
    <source>
        <strain evidence="8 9">NRRL62584</strain>
    </source>
</reference>
<accession>A0A428R6Z5</accession>
<evidence type="ECO:0000256" key="5">
    <source>
        <dbReference type="ARBA" id="ARBA00022840"/>
    </source>
</evidence>
<feature type="region of interest" description="Disordered" evidence="7">
    <location>
        <begin position="504"/>
        <end position="539"/>
    </location>
</feature>
<dbReference type="PANTHER" id="PTHR45639:SF4">
    <property type="entry name" value="HSC70CB, ISOFORM G"/>
    <property type="match status" value="1"/>
</dbReference>
<dbReference type="SUPFAM" id="SSF100920">
    <property type="entry name" value="Heat shock protein 70kD (HSP70), peptide-binding domain"/>
    <property type="match status" value="1"/>
</dbReference>
<dbReference type="AlphaFoldDB" id="A0A428R6Z5"/>
<dbReference type="GO" id="GO:0005829">
    <property type="term" value="C:cytosol"/>
    <property type="evidence" value="ECO:0007669"/>
    <property type="project" value="TreeGrafter"/>
</dbReference>
<dbReference type="InterPro" id="IPR043129">
    <property type="entry name" value="ATPase_NBD"/>
</dbReference>
<evidence type="ECO:0000256" key="7">
    <source>
        <dbReference type="SAM" id="MobiDB-lite"/>
    </source>
</evidence>
<dbReference type="FunFam" id="1.20.1270.10:FF:000002">
    <property type="entry name" value="Heat shock 70 kDa protein 4"/>
    <property type="match status" value="1"/>
</dbReference>
<feature type="compositionally biased region" description="Basic and acidic residues" evidence="7">
    <location>
        <begin position="511"/>
        <end position="528"/>
    </location>
</feature>
<evidence type="ECO:0000256" key="4">
    <source>
        <dbReference type="ARBA" id="ARBA00022741"/>
    </source>
</evidence>
<dbReference type="Gene3D" id="3.30.30.30">
    <property type="match status" value="1"/>
</dbReference>
<dbReference type="PROSITE" id="PS00329">
    <property type="entry name" value="HSP70_2"/>
    <property type="match status" value="1"/>
</dbReference>
<dbReference type="Gene3D" id="2.60.34.10">
    <property type="entry name" value="Substrate Binding Domain Of DNAk, Chain A, domain 1"/>
    <property type="match status" value="1"/>
</dbReference>
<dbReference type="OrthoDB" id="434160at2759"/>
<dbReference type="FunFam" id="3.90.640.10:FF:000004">
    <property type="entry name" value="Heat shock 70 kDa protein 4"/>
    <property type="match status" value="1"/>
</dbReference>
<dbReference type="STRING" id="1325734.A0A428R6Z5"/>
<feature type="region of interest" description="Disordered" evidence="7">
    <location>
        <begin position="660"/>
        <end position="708"/>
    </location>
</feature>
<dbReference type="Pfam" id="PF00012">
    <property type="entry name" value="HSP70"/>
    <property type="match status" value="1"/>
</dbReference>
<keyword evidence="6 8" id="KW-0346">Stress response</keyword>
<sequence>MSVVGVDFGTLKTVIAVARNRGVDVVTNEVSNRSTPSLVGFGPKSRYLGEAAKTQEISNLKNTVGSLKRLAGRSFNDPDVQTEQKYITAPLVDINGQVGAEVSYLGNKEKFTATQLVAMYLSKIKSTAAAELKLPVSDICMSVPPWFTDIQRRALIDAADIAGLKLLRLINDGTAAALGWGITKLDLPGPEERPRRVAFIDIGHSSYTVSIVEFKKGELAVKATTWDKDFGGRDFDRALVEHLAKEFKGKYKVDIMTHGRALARTIAAAEKTKKILSANQQAPVNIESLMNDIDASTMITRQEFEAMIEPLLNRTQAPLEQALAQAKLTKEDIDIIEVVGGGSRVPALKERIQAFFGKPLSYTLNADEALARGSAFSCAILSPVFRVRDFSVQDIISYPIEFAWEKAPDIPDEDTSLTVFNKGNVMPSTKILTFYRKQPFDLEARYAQPEELPGKTNPWIGRFSVKNVKADGKDDFMICKLKARVNIHGVLNVESGYYVEDQEVEEEINEEGDKKDPDAMETDKDAPKKTRKVKKQVRKGDLPISTGTASLDEASKTALLEKEAAMVMEDKLVADTEEKKNELEAYIYDLRAKLDDQYADFSSEEEKQTIKAKLEATEDWLYDEGDDTTKGVYIAKIDEIRAMAGPIVQRHFEKVEAERQAALERAEAERAAKKAEEDARKAEAEKAGVDQEMKDADAPQQGGEADPQ</sequence>
<dbReference type="FunFam" id="3.30.420.40:FF:000171">
    <property type="entry name" value="Heat shock 70 kDa protein 4"/>
    <property type="match status" value="2"/>
</dbReference>
<keyword evidence="3" id="KW-0963">Cytoplasm</keyword>
<evidence type="ECO:0000313" key="9">
    <source>
        <dbReference type="Proteomes" id="UP000288168"/>
    </source>
</evidence>
<dbReference type="Proteomes" id="UP000288168">
    <property type="component" value="Unassembled WGS sequence"/>
</dbReference>
<dbReference type="EMBL" id="NKCI01000002">
    <property type="protein sequence ID" value="RSL73300.1"/>
    <property type="molecule type" value="Genomic_DNA"/>
</dbReference>
<dbReference type="SUPFAM" id="SSF100934">
    <property type="entry name" value="Heat shock protein 70kD (HSP70), C-terminal subdomain"/>
    <property type="match status" value="1"/>
</dbReference>
<dbReference type="InterPro" id="IPR013126">
    <property type="entry name" value="Hsp_70_fam"/>
</dbReference>
<dbReference type="CDD" id="cd24094">
    <property type="entry name" value="ASKHA_NBD_HSP70_ScSse"/>
    <property type="match status" value="1"/>
</dbReference>
<evidence type="ECO:0000256" key="3">
    <source>
        <dbReference type="ARBA" id="ARBA00022490"/>
    </source>
</evidence>
<dbReference type="Gene3D" id="3.30.420.40">
    <property type="match status" value="2"/>
</dbReference>
<dbReference type="PROSITE" id="PS01036">
    <property type="entry name" value="HSP70_3"/>
    <property type="match status" value="1"/>
</dbReference>
<dbReference type="InterPro" id="IPR029047">
    <property type="entry name" value="HSP70_peptide-bd_sf"/>
</dbReference>
<dbReference type="Gene3D" id="3.90.640.10">
    <property type="entry name" value="Actin, Chain A, domain 4"/>
    <property type="match status" value="1"/>
</dbReference>
<name>A0A428R6Z5_9HYPO</name>
<dbReference type="InterPro" id="IPR018181">
    <property type="entry name" value="Heat_shock_70_CS"/>
</dbReference>